<evidence type="ECO:0000259" key="4">
    <source>
        <dbReference type="PROSITE" id="PS01358"/>
    </source>
</evidence>
<evidence type="ECO:0000313" key="7">
    <source>
        <dbReference type="Proteomes" id="UP000028999"/>
    </source>
</evidence>
<dbReference type="OMA" id="LMMIVQC"/>
<dbReference type="STRING" id="3708.A0A078HW07"/>
<name>A0A078HW07_BRANA</name>
<dbReference type="Proteomes" id="UP000028999">
    <property type="component" value="Unassembled WGS sequence"/>
</dbReference>
<protein>
    <submittedName>
        <fullName evidence="5">(rape) hypothetical protein</fullName>
    </submittedName>
    <submittedName>
        <fullName evidence="6">BnaA06g22870D protein</fullName>
    </submittedName>
</protein>
<reference evidence="6" key="2">
    <citation type="submission" date="2014-06" db="EMBL/GenBank/DDBJ databases">
        <authorList>
            <person name="Genoscope - CEA"/>
        </authorList>
    </citation>
    <scope>NUCLEOTIDE SEQUENCE</scope>
</reference>
<evidence type="ECO:0000256" key="3">
    <source>
        <dbReference type="ARBA" id="ARBA00022833"/>
    </source>
</evidence>
<dbReference type="PaxDb" id="3708-A0A078HW07"/>
<reference evidence="6 7" key="1">
    <citation type="journal article" date="2014" name="Science">
        <title>Plant genetics. Early allopolyploid evolution in the post-Neolithic Brassica napus oilseed genome.</title>
        <authorList>
            <person name="Chalhoub B."/>
            <person name="Denoeud F."/>
            <person name="Liu S."/>
            <person name="Parkin I.A."/>
            <person name="Tang H."/>
            <person name="Wang X."/>
            <person name="Chiquet J."/>
            <person name="Belcram H."/>
            <person name="Tong C."/>
            <person name="Samans B."/>
            <person name="Correa M."/>
            <person name="Da Silva C."/>
            <person name="Just J."/>
            <person name="Falentin C."/>
            <person name="Koh C.S."/>
            <person name="Le Clainche I."/>
            <person name="Bernard M."/>
            <person name="Bento P."/>
            <person name="Noel B."/>
            <person name="Labadie K."/>
            <person name="Alberti A."/>
            <person name="Charles M."/>
            <person name="Arnaud D."/>
            <person name="Guo H."/>
            <person name="Daviaud C."/>
            <person name="Alamery S."/>
            <person name="Jabbari K."/>
            <person name="Zhao M."/>
            <person name="Edger P.P."/>
            <person name="Chelaifa H."/>
            <person name="Tack D."/>
            <person name="Lassalle G."/>
            <person name="Mestiri I."/>
            <person name="Schnel N."/>
            <person name="Le Paslier M.C."/>
            <person name="Fan G."/>
            <person name="Renault V."/>
            <person name="Bayer P.E."/>
            <person name="Golicz A.A."/>
            <person name="Manoli S."/>
            <person name="Lee T.H."/>
            <person name="Thi V.H."/>
            <person name="Chalabi S."/>
            <person name="Hu Q."/>
            <person name="Fan C."/>
            <person name="Tollenaere R."/>
            <person name="Lu Y."/>
            <person name="Battail C."/>
            <person name="Shen J."/>
            <person name="Sidebottom C.H."/>
            <person name="Wang X."/>
            <person name="Canaguier A."/>
            <person name="Chauveau A."/>
            <person name="Berard A."/>
            <person name="Deniot G."/>
            <person name="Guan M."/>
            <person name="Liu Z."/>
            <person name="Sun F."/>
            <person name="Lim Y.P."/>
            <person name="Lyons E."/>
            <person name="Town C.D."/>
            <person name="Bancroft I."/>
            <person name="Wang X."/>
            <person name="Meng J."/>
            <person name="Ma J."/>
            <person name="Pires J.C."/>
            <person name="King G.J."/>
            <person name="Brunel D."/>
            <person name="Delourme R."/>
            <person name="Renard M."/>
            <person name="Aury J.M."/>
            <person name="Adams K.L."/>
            <person name="Batley J."/>
            <person name="Snowdon R.J."/>
            <person name="Tost J."/>
            <person name="Edwards D."/>
            <person name="Zhou Y."/>
            <person name="Hua W."/>
            <person name="Sharpe A.G."/>
            <person name="Paterson A.H."/>
            <person name="Guan C."/>
            <person name="Wincker P."/>
        </authorList>
    </citation>
    <scope>NUCLEOTIDE SEQUENCE [LARGE SCALE GENOMIC DNA]</scope>
    <source>
        <strain evidence="7">cv. Darmor-bzh</strain>
    </source>
</reference>
<keyword evidence="3" id="KW-0862">Zinc</keyword>
<proteinExistence type="predicted"/>
<dbReference type="PROSITE" id="PS01358">
    <property type="entry name" value="ZF_RANBP2_1"/>
    <property type="match status" value="1"/>
</dbReference>
<dbReference type="Gramene" id="CDY41534">
    <property type="protein sequence ID" value="CDY41534"/>
    <property type="gene ID" value="GSBRNA2T00073161001"/>
</dbReference>
<dbReference type="Gene3D" id="1.20.120.1750">
    <property type="match status" value="1"/>
</dbReference>
<dbReference type="Proteomes" id="UP001295469">
    <property type="component" value="Chromosome A06"/>
</dbReference>
<evidence type="ECO:0000256" key="2">
    <source>
        <dbReference type="ARBA" id="ARBA00022771"/>
    </source>
</evidence>
<evidence type="ECO:0000313" key="5">
    <source>
        <dbReference type="EMBL" id="CAF2087754.1"/>
    </source>
</evidence>
<feature type="domain" description="RanBP2-type" evidence="4">
    <location>
        <begin position="148"/>
        <end position="167"/>
    </location>
</feature>
<dbReference type="EMBL" id="HG994360">
    <property type="protein sequence ID" value="CAF2087754.1"/>
    <property type="molecule type" value="Genomic_DNA"/>
</dbReference>
<organism evidence="6 7">
    <name type="scientific">Brassica napus</name>
    <name type="common">Rape</name>
    <dbReference type="NCBI Taxonomy" id="3708"/>
    <lineage>
        <taxon>Eukaryota</taxon>
        <taxon>Viridiplantae</taxon>
        <taxon>Streptophyta</taxon>
        <taxon>Embryophyta</taxon>
        <taxon>Tracheophyta</taxon>
        <taxon>Spermatophyta</taxon>
        <taxon>Magnoliopsida</taxon>
        <taxon>eudicotyledons</taxon>
        <taxon>Gunneridae</taxon>
        <taxon>Pentapetalae</taxon>
        <taxon>rosids</taxon>
        <taxon>malvids</taxon>
        <taxon>Brassicales</taxon>
        <taxon>Brassicaceae</taxon>
        <taxon>Brassiceae</taxon>
        <taxon>Brassica</taxon>
    </lineage>
</organism>
<sequence length="185" mass="21667">MDDTSCLDRWEACEASMEKARSELQAFEESNNTTLREGLMMIVQCRQFLKWSCVYEYIHLEHEDSKEEFLRFLQDYASTLVQSFSETLKKEREKALSETTLEEVTCSRGNLYDVTINIGNYLYNFGKALQDGLDVVEVRHYDDFSPCWLCDRCTYANTWLHKVCQMCYEFPVEKPSGSFLNKVSS</sequence>
<reference evidence="5" key="3">
    <citation type="submission" date="2021-01" db="EMBL/GenBank/DDBJ databases">
        <authorList>
            <consortium name="Genoscope - CEA"/>
            <person name="William W."/>
        </authorList>
    </citation>
    <scope>NUCLEOTIDE SEQUENCE</scope>
</reference>
<dbReference type="AlphaFoldDB" id="A0A078HW07"/>
<keyword evidence="7" id="KW-1185">Reference proteome</keyword>
<dbReference type="EMBL" id="LK032499">
    <property type="protein sequence ID" value="CDY41534.1"/>
    <property type="molecule type" value="Genomic_DNA"/>
</dbReference>
<evidence type="ECO:0000313" key="6">
    <source>
        <dbReference type="EMBL" id="CDY41534.1"/>
    </source>
</evidence>
<keyword evidence="2" id="KW-0863">Zinc-finger</keyword>
<evidence type="ECO:0000256" key="1">
    <source>
        <dbReference type="ARBA" id="ARBA00022723"/>
    </source>
</evidence>
<dbReference type="GO" id="GO:0008270">
    <property type="term" value="F:zinc ion binding"/>
    <property type="evidence" value="ECO:0007669"/>
    <property type="project" value="UniProtKB-KW"/>
</dbReference>
<accession>A0A078HW07</accession>
<dbReference type="InterPro" id="IPR001876">
    <property type="entry name" value="Znf_RanBP2"/>
</dbReference>
<keyword evidence="1" id="KW-0479">Metal-binding</keyword>
<gene>
    <name evidence="6" type="primary">BnaA06g22870D</name>
    <name evidence="5" type="ORF">DARMORV10_A06P30350.1</name>
    <name evidence="6" type="ORF">GSBRNA2T00073161001</name>
</gene>